<reference evidence="5 6" key="1">
    <citation type="submission" date="2021-06" db="EMBL/GenBank/DDBJ databases">
        <title>Actinomycetes sequencing.</title>
        <authorList>
            <person name="Shan Q."/>
        </authorList>
    </citation>
    <scope>NUCLEOTIDE SEQUENCE [LARGE SCALE GENOMIC DNA]</scope>
    <source>
        <strain evidence="5 6">NEAU-G5</strain>
    </source>
</reference>
<dbReference type="Pfam" id="PF21313">
    <property type="entry name" value="EthR_C"/>
    <property type="match status" value="1"/>
</dbReference>
<keyword evidence="6" id="KW-1185">Reference proteome</keyword>
<evidence type="ECO:0000313" key="5">
    <source>
        <dbReference type="EMBL" id="MBU3062244.1"/>
    </source>
</evidence>
<gene>
    <name evidence="5" type="ORF">KO481_11995</name>
</gene>
<dbReference type="PANTHER" id="PTHR30055">
    <property type="entry name" value="HTH-TYPE TRANSCRIPTIONAL REGULATOR RUTR"/>
    <property type="match status" value="1"/>
</dbReference>
<comment type="caution">
    <text evidence="5">The sequence shown here is derived from an EMBL/GenBank/DDBJ whole genome shotgun (WGS) entry which is preliminary data.</text>
</comment>
<dbReference type="InterPro" id="IPR023772">
    <property type="entry name" value="DNA-bd_HTH_TetR-type_CS"/>
</dbReference>
<feature type="DNA-binding region" description="H-T-H motif" evidence="2">
    <location>
        <begin position="42"/>
        <end position="61"/>
    </location>
</feature>
<dbReference type="PANTHER" id="PTHR30055:SF184">
    <property type="entry name" value="HTH-TYPE TRANSCRIPTIONAL REGULATOR ETHR"/>
    <property type="match status" value="1"/>
</dbReference>
<dbReference type="EMBL" id="JAHKNI010000003">
    <property type="protein sequence ID" value="MBU3062244.1"/>
    <property type="molecule type" value="Genomic_DNA"/>
</dbReference>
<dbReference type="Pfam" id="PF00440">
    <property type="entry name" value="TetR_N"/>
    <property type="match status" value="1"/>
</dbReference>
<dbReference type="PROSITE" id="PS50977">
    <property type="entry name" value="HTH_TETR_2"/>
    <property type="match status" value="1"/>
</dbReference>
<dbReference type="InterPro" id="IPR036271">
    <property type="entry name" value="Tet_transcr_reg_TetR-rel_C_sf"/>
</dbReference>
<dbReference type="PROSITE" id="PS01081">
    <property type="entry name" value="HTH_TETR_1"/>
    <property type="match status" value="1"/>
</dbReference>
<evidence type="ECO:0000256" key="2">
    <source>
        <dbReference type="PROSITE-ProRule" id="PRU00335"/>
    </source>
</evidence>
<evidence type="ECO:0000256" key="3">
    <source>
        <dbReference type="SAM" id="MobiDB-lite"/>
    </source>
</evidence>
<evidence type="ECO:0000259" key="4">
    <source>
        <dbReference type="PROSITE" id="PS50977"/>
    </source>
</evidence>
<dbReference type="SUPFAM" id="SSF46689">
    <property type="entry name" value="Homeodomain-like"/>
    <property type="match status" value="1"/>
</dbReference>
<dbReference type="InterPro" id="IPR050109">
    <property type="entry name" value="HTH-type_TetR-like_transc_reg"/>
</dbReference>
<accession>A0ABS6AW33</accession>
<feature type="region of interest" description="Disordered" evidence="3">
    <location>
        <begin position="1"/>
        <end position="20"/>
    </location>
</feature>
<dbReference type="PRINTS" id="PR00455">
    <property type="entry name" value="HTHTETR"/>
</dbReference>
<sequence length="215" mass="23203">MPETGTTRGRRRTTPTKGDQRERAILDAAEEQLDTIGFDQMTIETIATAVGITRGAFYFYFASKNAALAALVERTVATLRTEIEAADASGEPALVLRRSIDRTRDMWRDHGSVMRAAVELAPTVAAIGESWHSAVTAIRDITRAIAGRAGLSDDDGPTGARAVTTALVWMTERAFYQASKTGTSLDDTAATLTHLWINTLNVTPDPQPTTPPRSA</sequence>
<dbReference type="RefSeq" id="WP_215917113.1">
    <property type="nucleotide sequence ID" value="NZ_JAHKNI010000003.1"/>
</dbReference>
<dbReference type="Proteomes" id="UP000733379">
    <property type="component" value="Unassembled WGS sequence"/>
</dbReference>
<organism evidence="5 6">
    <name type="scientific">Nocardia albiluteola</name>
    <dbReference type="NCBI Taxonomy" id="2842303"/>
    <lineage>
        <taxon>Bacteria</taxon>
        <taxon>Bacillati</taxon>
        <taxon>Actinomycetota</taxon>
        <taxon>Actinomycetes</taxon>
        <taxon>Mycobacteriales</taxon>
        <taxon>Nocardiaceae</taxon>
        <taxon>Nocardia</taxon>
    </lineage>
</organism>
<evidence type="ECO:0000313" key="6">
    <source>
        <dbReference type="Proteomes" id="UP000733379"/>
    </source>
</evidence>
<dbReference type="InterPro" id="IPR009057">
    <property type="entry name" value="Homeodomain-like_sf"/>
</dbReference>
<evidence type="ECO:0000256" key="1">
    <source>
        <dbReference type="ARBA" id="ARBA00023125"/>
    </source>
</evidence>
<dbReference type="SUPFAM" id="SSF48498">
    <property type="entry name" value="Tetracyclin repressor-like, C-terminal domain"/>
    <property type="match status" value="1"/>
</dbReference>
<feature type="domain" description="HTH tetR-type" evidence="4">
    <location>
        <begin position="19"/>
        <end position="79"/>
    </location>
</feature>
<dbReference type="InterPro" id="IPR001647">
    <property type="entry name" value="HTH_TetR"/>
</dbReference>
<keyword evidence="1 2" id="KW-0238">DNA-binding</keyword>
<proteinExistence type="predicted"/>
<dbReference type="Gene3D" id="1.10.357.10">
    <property type="entry name" value="Tetracycline Repressor, domain 2"/>
    <property type="match status" value="1"/>
</dbReference>
<protein>
    <submittedName>
        <fullName evidence="5">TetR/AcrR family transcriptional regulator</fullName>
    </submittedName>
</protein>
<dbReference type="InterPro" id="IPR049397">
    <property type="entry name" value="EthR_C"/>
</dbReference>
<name>A0ABS6AW33_9NOCA</name>
<dbReference type="Gene3D" id="1.10.10.60">
    <property type="entry name" value="Homeodomain-like"/>
    <property type="match status" value="1"/>
</dbReference>